<sequence length="524" mass="60276">MSRNSIPQKWYYGAIFREYFGETMYRSYLSEADNLPYPIPYGVTFFRGKPEYWYVYELSNSKPRSFLREVRNLVAIVVKLDLASRCGSTIEHFVDQCDTHIGPTSERNTEDPTTTSCKFTLAKVASIFPNNTDVGVVRHAWALSNALGTLTDGTDIRSHKHLLGGKTSVEVIMPIKTYSDYFLECYESYLTYCEVYPEQYNLRKDLVELYFDRCATKYNVEKNWFLNNPILVGGVIKYTVENNLYFSNYRGTLKALNSICGFFDPVLNNGVNLIPKKEVDIRLIVPFTNVEFVVESNTLSLSDNTVILSSVMWKVENVIQSDALEGLAQLIEAKLTSSNPKVDVSTLWACFAVYYSVYRTAKNRVEPRPSIFSIPEVFKGDSKDLTISMREVEDLFTHIQLKNPTINVRRQFVGSLGASIISILKYLDIRLPQISKLTLPADYSYLYVDFYKHIPRKGISTQECKYLTMLRDSVDVMLTERISLASTRKNNRRDSLIEKRVANVQKVIDPRREKVCRRTKNLPR</sequence>
<dbReference type="Pfam" id="PF03225">
    <property type="entry name" value="Viral_Hsp90"/>
    <property type="match status" value="1"/>
</dbReference>
<evidence type="ECO:0000313" key="1">
    <source>
        <dbReference type="EMBL" id="QSQ86318.1"/>
    </source>
</evidence>
<reference evidence="1" key="1">
    <citation type="submission" date="2021-01" db="EMBL/GenBank/DDBJ databases">
        <title>Figuring out RNA genome size: A New Fig closterovirus with the largest plant RNA virus sequence.</title>
        <authorList>
            <person name="Debat H."/>
            <person name="Bejerman N."/>
        </authorList>
    </citation>
    <scope>NUCLEOTIDE SEQUENCE</scope>
    <source>
        <strain evidence="1">Figclo</strain>
    </source>
</reference>
<proteinExistence type="predicted"/>
<name>A0A8A0XY48_9CLOS</name>
<dbReference type="EMBL" id="MW489855">
    <property type="protein sequence ID" value="QSQ86318.1"/>
    <property type="molecule type" value="Genomic_RNA"/>
</dbReference>
<dbReference type="InterPro" id="IPR004909">
    <property type="entry name" value="Vir_Hsp90"/>
</dbReference>
<accession>A0A8A0XY48</accession>
<organism evidence="1">
    <name type="scientific">Fig closterovirus 1</name>
    <dbReference type="NCBI Taxonomy" id="2809010"/>
    <lineage>
        <taxon>Viruses</taxon>
        <taxon>Riboviria</taxon>
        <taxon>Orthornavirae</taxon>
        <taxon>Kitrinoviricota</taxon>
        <taxon>Alsuviricetes</taxon>
        <taxon>Martellivirales</taxon>
        <taxon>Closteroviridae</taxon>
        <taxon>Closterovirus</taxon>
    </lineage>
</organism>
<protein>
    <submittedName>
        <fullName evidence="1">HSP90</fullName>
    </submittedName>
</protein>